<evidence type="ECO:0000256" key="1">
    <source>
        <dbReference type="ARBA" id="ARBA00009320"/>
    </source>
</evidence>
<proteinExistence type="inferred from homology"/>
<organism evidence="2 3">
    <name type="scientific">Pseudonocardia broussonetiae</name>
    <dbReference type="NCBI Taxonomy" id="2736640"/>
    <lineage>
        <taxon>Bacteria</taxon>
        <taxon>Bacillati</taxon>
        <taxon>Actinomycetota</taxon>
        <taxon>Actinomycetes</taxon>
        <taxon>Pseudonocardiales</taxon>
        <taxon>Pseudonocardiaceae</taxon>
        <taxon>Pseudonocardia</taxon>
    </lineage>
</organism>
<evidence type="ECO:0000313" key="2">
    <source>
        <dbReference type="EMBL" id="QJY49836.1"/>
    </source>
</evidence>
<dbReference type="InterPro" id="IPR036038">
    <property type="entry name" value="Aminotransferase-like"/>
</dbReference>
<dbReference type="EMBL" id="CP053564">
    <property type="protein sequence ID" value="QJY49836.1"/>
    <property type="molecule type" value="Genomic_DNA"/>
</dbReference>
<dbReference type="Gene3D" id="3.20.10.10">
    <property type="entry name" value="D-amino Acid Aminotransferase, subunit A, domain 2"/>
    <property type="match status" value="1"/>
</dbReference>
<dbReference type="Proteomes" id="UP000505377">
    <property type="component" value="Chromosome"/>
</dbReference>
<dbReference type="RefSeq" id="WP_172166604.1">
    <property type="nucleotide sequence ID" value="NZ_CP053564.1"/>
</dbReference>
<dbReference type="Pfam" id="PF01063">
    <property type="entry name" value="Aminotran_4"/>
    <property type="match status" value="1"/>
</dbReference>
<dbReference type="AlphaFoldDB" id="A0A6M6JRQ6"/>
<dbReference type="InterPro" id="IPR050571">
    <property type="entry name" value="Class-IV_PLP-Dep_Aminotrnsfr"/>
</dbReference>
<gene>
    <name evidence="2" type="ORF">HOP40_32090</name>
</gene>
<dbReference type="CDD" id="cd00449">
    <property type="entry name" value="PLPDE_IV"/>
    <property type="match status" value="1"/>
</dbReference>
<dbReference type="KEGG" id="pbro:HOP40_32090"/>
<dbReference type="InterPro" id="IPR043132">
    <property type="entry name" value="BCAT-like_C"/>
</dbReference>
<dbReference type="GO" id="GO:0046394">
    <property type="term" value="P:carboxylic acid biosynthetic process"/>
    <property type="evidence" value="ECO:0007669"/>
    <property type="project" value="UniProtKB-ARBA"/>
</dbReference>
<dbReference type="PANTHER" id="PTHR42743">
    <property type="entry name" value="AMINO-ACID AMINOTRANSFERASE"/>
    <property type="match status" value="1"/>
</dbReference>
<dbReference type="InterPro" id="IPR001544">
    <property type="entry name" value="Aminotrans_IV"/>
</dbReference>
<comment type="similarity">
    <text evidence="1">Belongs to the class-IV pyridoxal-phosphate-dependent aminotransferase family.</text>
</comment>
<sequence>MDELASVDGVIGPAGAMTVPVTDEGLLRGDGVFEVARLYGGRPFAWDEHVERLERSAANLRLEFDLDAAQAEVAALLERAGAVDGTVRLLITRAGRRVVVLAPPPVVAPTITLGTVEYAPSRVLDAVKSLSYAANMHASRLAREAGAGEALLVTPDGLVLEGPTSAFFYVRGGRLHTPPLADHVLDSITRRHVLAVSGATERSLRRDELDALDEAFLASTTREVQPVAAIDARDLPAAPGPLTAAAADAFRRYVADRLAP</sequence>
<dbReference type="PANTHER" id="PTHR42743:SF11">
    <property type="entry name" value="AMINODEOXYCHORISMATE LYASE"/>
    <property type="match status" value="1"/>
</dbReference>
<keyword evidence="3" id="KW-1185">Reference proteome</keyword>
<reference evidence="2 3" key="1">
    <citation type="submission" date="2020-05" db="EMBL/GenBank/DDBJ databases">
        <authorList>
            <person name="Mo P."/>
        </authorList>
    </citation>
    <scope>NUCLEOTIDE SEQUENCE [LARGE SCALE GENOMIC DNA]</scope>
    <source>
        <strain evidence="2 3">Gen01</strain>
    </source>
</reference>
<dbReference type="InterPro" id="IPR043131">
    <property type="entry name" value="BCAT-like_N"/>
</dbReference>
<keyword evidence="2" id="KW-0456">Lyase</keyword>
<dbReference type="GO" id="GO:0016829">
    <property type="term" value="F:lyase activity"/>
    <property type="evidence" value="ECO:0007669"/>
    <property type="project" value="UniProtKB-KW"/>
</dbReference>
<accession>A0A6M6JRQ6</accession>
<name>A0A6M6JRQ6_9PSEU</name>
<evidence type="ECO:0000313" key="3">
    <source>
        <dbReference type="Proteomes" id="UP000505377"/>
    </source>
</evidence>
<dbReference type="Gene3D" id="3.30.470.10">
    <property type="match status" value="1"/>
</dbReference>
<protein>
    <submittedName>
        <fullName evidence="2">4-amino-4-deoxychorismate lyase</fullName>
    </submittedName>
</protein>
<dbReference type="GO" id="GO:0005829">
    <property type="term" value="C:cytosol"/>
    <property type="evidence" value="ECO:0007669"/>
    <property type="project" value="TreeGrafter"/>
</dbReference>
<dbReference type="SUPFAM" id="SSF56752">
    <property type="entry name" value="D-aminoacid aminotransferase-like PLP-dependent enzymes"/>
    <property type="match status" value="1"/>
</dbReference>